<comment type="function">
    <text evidence="10 12">Required for vesicle-mediated transport. Catalyzes the fusion of transport vesicles within the Golgi cisternae. Is also required for transport from the endoplasmic reticulum to the Golgi stack. Seems to function as a fusion protein required for the delivery of cargo proteins to all compartments of the Golgi stack independent of vesicle origin.</text>
</comment>
<comment type="subcellular location">
    <subcellularLocation>
        <location evidence="1 12">Cytoplasm</location>
    </subcellularLocation>
</comment>
<dbReference type="PRINTS" id="PR00830">
    <property type="entry name" value="ENDOLAPTASE"/>
</dbReference>
<dbReference type="Proteomes" id="UP001392437">
    <property type="component" value="Unassembled WGS sequence"/>
</dbReference>
<proteinExistence type="inferred from homology"/>
<dbReference type="Gene3D" id="2.40.40.20">
    <property type="match status" value="1"/>
</dbReference>
<organism evidence="15 16">
    <name type="scientific">Apiospora kogelbergensis</name>
    <dbReference type="NCBI Taxonomy" id="1337665"/>
    <lineage>
        <taxon>Eukaryota</taxon>
        <taxon>Fungi</taxon>
        <taxon>Dikarya</taxon>
        <taxon>Ascomycota</taxon>
        <taxon>Pezizomycotina</taxon>
        <taxon>Sordariomycetes</taxon>
        <taxon>Xylariomycetidae</taxon>
        <taxon>Amphisphaeriales</taxon>
        <taxon>Apiosporaceae</taxon>
        <taxon>Apiospora</taxon>
    </lineage>
</organism>
<keyword evidence="5" id="KW-0677">Repeat</keyword>
<evidence type="ECO:0000256" key="7">
    <source>
        <dbReference type="ARBA" id="ARBA00022840"/>
    </source>
</evidence>
<evidence type="ECO:0000256" key="12">
    <source>
        <dbReference type="RuleBase" id="RU367045"/>
    </source>
</evidence>
<dbReference type="FunFam" id="3.40.50.300:FF:000166">
    <property type="entry name" value="vesicle-fusing ATPase isoform X1"/>
    <property type="match status" value="1"/>
</dbReference>
<dbReference type="InterPro" id="IPR039812">
    <property type="entry name" value="Vesicle-fus_ATPase"/>
</dbReference>
<gene>
    <name evidence="15" type="ORF">PG999_002739</name>
</gene>
<dbReference type="InterPro" id="IPR003593">
    <property type="entry name" value="AAA+_ATPase"/>
</dbReference>
<evidence type="ECO:0000256" key="1">
    <source>
        <dbReference type="ARBA" id="ARBA00004496"/>
    </source>
</evidence>
<dbReference type="Gene3D" id="1.10.8.60">
    <property type="match status" value="1"/>
</dbReference>
<dbReference type="InterPro" id="IPR041569">
    <property type="entry name" value="AAA_lid_3"/>
</dbReference>
<dbReference type="InterPro" id="IPR003959">
    <property type="entry name" value="ATPase_AAA_core"/>
</dbReference>
<dbReference type="EMBL" id="JAQQWP010000002">
    <property type="protein sequence ID" value="KAK8130359.1"/>
    <property type="molecule type" value="Genomic_DNA"/>
</dbReference>
<dbReference type="SUPFAM" id="SSF50692">
    <property type="entry name" value="ADC-like"/>
    <property type="match status" value="1"/>
</dbReference>
<dbReference type="Pfam" id="PF17862">
    <property type="entry name" value="AAA_lid_3"/>
    <property type="match status" value="1"/>
</dbReference>
<protein>
    <recommendedName>
        <fullName evidence="11 12">Vesicular-fusion protein SEC18</fullName>
    </recommendedName>
</protein>
<evidence type="ECO:0000256" key="5">
    <source>
        <dbReference type="ARBA" id="ARBA00022737"/>
    </source>
</evidence>
<evidence type="ECO:0000256" key="13">
    <source>
        <dbReference type="SAM" id="MobiDB-lite"/>
    </source>
</evidence>
<keyword evidence="4 12" id="KW-0963">Cytoplasm</keyword>
<dbReference type="GO" id="GO:0005795">
    <property type="term" value="C:Golgi stack"/>
    <property type="evidence" value="ECO:0007669"/>
    <property type="project" value="TreeGrafter"/>
</dbReference>
<dbReference type="Gene3D" id="3.40.50.300">
    <property type="entry name" value="P-loop containing nucleotide triphosphate hydrolases"/>
    <property type="match status" value="2"/>
</dbReference>
<dbReference type="Gene3D" id="3.10.330.10">
    <property type="match status" value="1"/>
</dbReference>
<dbReference type="PROSITE" id="PS00674">
    <property type="entry name" value="AAA"/>
    <property type="match status" value="1"/>
</dbReference>
<keyword evidence="6 12" id="KW-0547">Nucleotide-binding</keyword>
<dbReference type="SMART" id="SM00382">
    <property type="entry name" value="AAA"/>
    <property type="match status" value="2"/>
</dbReference>
<feature type="domain" description="AAA+ ATPase" evidence="14">
    <location>
        <begin position="630"/>
        <end position="751"/>
    </location>
</feature>
<dbReference type="GO" id="GO:0043001">
    <property type="term" value="P:Golgi to plasma membrane protein transport"/>
    <property type="evidence" value="ECO:0007669"/>
    <property type="project" value="TreeGrafter"/>
</dbReference>
<dbReference type="Pfam" id="PF02933">
    <property type="entry name" value="CDC48_2"/>
    <property type="match status" value="1"/>
</dbReference>
<comment type="similarity">
    <text evidence="2 12">Belongs to the AAA ATPase family.</text>
</comment>
<dbReference type="FunFam" id="2.40.40.20:FF:000012">
    <property type="entry name" value="Vesicle-fusing ATPase protein"/>
    <property type="match status" value="1"/>
</dbReference>
<accession>A0AAW0R8Z9</accession>
<evidence type="ECO:0000256" key="9">
    <source>
        <dbReference type="ARBA" id="ARBA00022927"/>
    </source>
</evidence>
<dbReference type="SUPFAM" id="SSF52540">
    <property type="entry name" value="P-loop containing nucleoside triphosphate hydrolases"/>
    <property type="match status" value="2"/>
</dbReference>
<evidence type="ECO:0000256" key="11">
    <source>
        <dbReference type="ARBA" id="ARBA00068637"/>
    </source>
</evidence>
<dbReference type="InterPro" id="IPR009010">
    <property type="entry name" value="Asp_de-COase-like_dom_sf"/>
</dbReference>
<dbReference type="GO" id="GO:0016887">
    <property type="term" value="F:ATP hydrolysis activity"/>
    <property type="evidence" value="ECO:0007669"/>
    <property type="project" value="InterPro"/>
</dbReference>
<feature type="region of interest" description="Disordered" evidence="13">
    <location>
        <begin position="1"/>
        <end position="84"/>
    </location>
</feature>
<dbReference type="InterPro" id="IPR004201">
    <property type="entry name" value="Cdc48_dom2"/>
</dbReference>
<dbReference type="InterPro" id="IPR027417">
    <property type="entry name" value="P-loop_NTPase"/>
</dbReference>
<reference evidence="15 16" key="1">
    <citation type="submission" date="2023-01" db="EMBL/GenBank/DDBJ databases">
        <title>Analysis of 21 Apiospora genomes using comparative genomics revels a genus with tremendous synthesis potential of carbohydrate active enzymes and secondary metabolites.</title>
        <authorList>
            <person name="Sorensen T."/>
        </authorList>
    </citation>
    <scope>NUCLEOTIDE SEQUENCE [LARGE SCALE GENOMIC DNA]</scope>
    <source>
        <strain evidence="15 16">CBS 117206</strain>
    </source>
</reference>
<dbReference type="AlphaFoldDB" id="A0AAW0R8Z9"/>
<keyword evidence="12" id="KW-0378">Hydrolase</keyword>
<dbReference type="PANTHER" id="PTHR23078">
    <property type="entry name" value="VESICULAR-FUSION PROTEIN NSF"/>
    <property type="match status" value="1"/>
</dbReference>
<dbReference type="FunFam" id="3.40.50.300:FF:000187">
    <property type="entry name" value="Vesicular-fusion ATPase SEC18"/>
    <property type="match status" value="1"/>
</dbReference>
<keyword evidence="3 12" id="KW-0813">Transport</keyword>
<comment type="caution">
    <text evidence="15">The sequence shown here is derived from an EMBL/GenBank/DDBJ whole genome shotgun (WGS) entry which is preliminary data.</text>
</comment>
<evidence type="ECO:0000313" key="15">
    <source>
        <dbReference type="EMBL" id="KAK8130359.1"/>
    </source>
</evidence>
<dbReference type="GO" id="GO:0035494">
    <property type="term" value="P:SNARE complex disassembly"/>
    <property type="evidence" value="ECO:0007669"/>
    <property type="project" value="InterPro"/>
</dbReference>
<dbReference type="GO" id="GO:0005524">
    <property type="term" value="F:ATP binding"/>
    <property type="evidence" value="ECO:0007669"/>
    <property type="project" value="UniProtKB-UniRule"/>
</dbReference>
<dbReference type="GO" id="GO:0006891">
    <property type="term" value="P:intra-Golgi vesicle-mediated transport"/>
    <property type="evidence" value="ECO:0007669"/>
    <property type="project" value="TreeGrafter"/>
</dbReference>
<dbReference type="CDD" id="cd00009">
    <property type="entry name" value="AAA"/>
    <property type="match status" value="1"/>
</dbReference>
<name>A0AAW0R8Z9_9PEZI</name>
<keyword evidence="7 12" id="KW-0067">ATP-binding</keyword>
<evidence type="ECO:0000259" key="14">
    <source>
        <dbReference type="SMART" id="SM00382"/>
    </source>
</evidence>
<sequence>MDLRNNLFGKSNAPRGNVGLPGRQVGGGAGGPPPPRPGAPGDSRPGSYGSQAPSAGGPRSPGMMRQQPPPPQNMPQQGGYATPPAQPVQLRVEKLPPGSMADRYIFGNLVAVSPDDFQSRDGGDVYVMLMGGNIRGEYVVTARPTPGFPSGGISLSDPQRRWCGIGTQDTFVGVQYDPFSRGTKAYLGTVDLEIAFASPKAVSDQPYDQDELAKVVESVYQNQILAPGQRFLMDYQGVKFTLTVKTISLIDLSEKGQSSEAPTTSDPNARGILFNASTIQFFKDASSTVNLKASSRRPVANAILRPDFKFADMGIGGLDDEFATIFRRAFQSRLMPPFIVEQMGLPHVKGLLLFGPPGTGKTLIARQIGKMLNAREPKIINGPEILNKFVGQSEENVRKMFADAEKEYKEKGDESGLHIIIFDELDAVCKQRGSGGGGGTGVGDSVVNQLLTKLDGVEQLNNILLIGMTNRKDMIDEALLRPGRLEVHVEIALPDEHGRQQILKIHTGKMRDNNRLADDVDIVELAAQTKNFSGAEINGLCKAAVSYAFNRHVKTGAGSAGIKPEDVEQIKLKQEDFVRALDDVKPAFGVSEDELERARARGIIPFSPHIGRIQANGSTFASQVADGTDSLFAILLYGPRGSGKTALAADIALNSEFPFVKMVAAKNMVGMSEAQKIEYIKKAFTDAYKSTQSILILDEIETMISYSPVGPRFQSEIATSISVLMRAEPPKGRRLLVIGTTSRHQVLEQLDMQGFNQKLAVPCVSDLRELQTLLSTTGVFQDADINEALHELQSATGTQRVDVGVKEVLSVLGSAVTSAKRDSRSLGLIFATFLSDVMSSM</sequence>
<dbReference type="FunFam" id="1.10.8.60:FF:000026">
    <property type="entry name" value="vesicle-fusing ATPase isoform X1"/>
    <property type="match status" value="1"/>
</dbReference>
<evidence type="ECO:0000256" key="8">
    <source>
        <dbReference type="ARBA" id="ARBA00022892"/>
    </source>
</evidence>
<keyword evidence="9 12" id="KW-0653">Protein transport</keyword>
<dbReference type="InterPro" id="IPR003960">
    <property type="entry name" value="ATPase_AAA_CS"/>
</dbReference>
<dbReference type="Pfam" id="PF00004">
    <property type="entry name" value="AAA"/>
    <property type="match status" value="2"/>
</dbReference>
<keyword evidence="8 12" id="KW-0931">ER-Golgi transport</keyword>
<keyword evidence="16" id="KW-1185">Reference proteome</keyword>
<dbReference type="PANTHER" id="PTHR23078:SF3">
    <property type="entry name" value="VESICLE-FUSING ATPASE"/>
    <property type="match status" value="1"/>
</dbReference>
<feature type="domain" description="AAA+ ATPase" evidence="14">
    <location>
        <begin position="347"/>
        <end position="495"/>
    </location>
</feature>
<evidence type="ECO:0000256" key="4">
    <source>
        <dbReference type="ARBA" id="ARBA00022490"/>
    </source>
</evidence>
<evidence type="ECO:0000313" key="16">
    <source>
        <dbReference type="Proteomes" id="UP001392437"/>
    </source>
</evidence>
<dbReference type="SUPFAM" id="SSF54585">
    <property type="entry name" value="Cdc48 domain 2-like"/>
    <property type="match status" value="1"/>
</dbReference>
<dbReference type="InterPro" id="IPR029067">
    <property type="entry name" value="CDC48_domain_2-like_sf"/>
</dbReference>
<evidence type="ECO:0000256" key="10">
    <source>
        <dbReference type="ARBA" id="ARBA00056429"/>
    </source>
</evidence>
<evidence type="ECO:0000256" key="6">
    <source>
        <dbReference type="ARBA" id="ARBA00022741"/>
    </source>
</evidence>
<evidence type="ECO:0000256" key="3">
    <source>
        <dbReference type="ARBA" id="ARBA00022448"/>
    </source>
</evidence>
<evidence type="ECO:0000256" key="2">
    <source>
        <dbReference type="ARBA" id="ARBA00006914"/>
    </source>
</evidence>